<gene>
    <name evidence="1" type="ORF">NLG97_g1921</name>
</gene>
<dbReference type="Proteomes" id="UP001148737">
    <property type="component" value="Unassembled WGS sequence"/>
</dbReference>
<comment type="caution">
    <text evidence="1">The sequence shown here is derived from an EMBL/GenBank/DDBJ whole genome shotgun (WGS) entry which is preliminary data.</text>
</comment>
<dbReference type="EMBL" id="JANAKD010000112">
    <property type="protein sequence ID" value="KAJ3497417.1"/>
    <property type="molecule type" value="Genomic_DNA"/>
</dbReference>
<name>A0ACC1R2D1_9HYPO</name>
<evidence type="ECO:0000313" key="2">
    <source>
        <dbReference type="Proteomes" id="UP001148737"/>
    </source>
</evidence>
<accession>A0ACC1R2D1</accession>
<evidence type="ECO:0000313" key="1">
    <source>
        <dbReference type="EMBL" id="KAJ3497417.1"/>
    </source>
</evidence>
<proteinExistence type="predicted"/>
<keyword evidence="2" id="KW-1185">Reference proteome</keyword>
<protein>
    <submittedName>
        <fullName evidence="1">Uncharacterized protein</fullName>
    </submittedName>
</protein>
<sequence>MPPRKQRRRYPRRRYIAPLGPVLTDTVAADESSQSGSDSPNARQDISSQSLPERESCSENSPAETHMVEQTDTDASQGRSSLVDEPLDKGTQRARQSPFPESRHAQSSDCSQVHESETKSGPASATADQGSAVAAPPVVQAQTDELGKDATVSEAWLDTKRAVKRTPPPPLATQPPPAQQPSPQPLPPQTPPLQTPPLQPFPPHTDPQGSLQYSATQNGPCDRGLQSPMPIPFLSSAKAHRTTCQPKSGTKTRTTLEFTGSKGSGVAPDGYPPQRKSGAFTKTCEQARSIGKRARRRRRAAAALQKKSQPQRMQVGGQASHGISRESLLDLVSLVNTLRGRSLYRSNGQMPPGPPASVNHAAVTKIPRPLPLQKLRQGYAFPTAVSASMSAPLPEDGPHVGYHHKTDPVHRQTRRKATARAGLTSRSIPTVPTTVSYAEARLPHLPPHQTSALHPEYDIYSGHVSANPSHPRLVDMNGGQPFVLGADVYIGGNVRILPGCIIGQGSTIAANSVVTRVSDSGQNTRN</sequence>
<organism evidence="1 2">
    <name type="scientific">Lecanicillium saksenae</name>
    <dbReference type="NCBI Taxonomy" id="468837"/>
    <lineage>
        <taxon>Eukaryota</taxon>
        <taxon>Fungi</taxon>
        <taxon>Dikarya</taxon>
        <taxon>Ascomycota</taxon>
        <taxon>Pezizomycotina</taxon>
        <taxon>Sordariomycetes</taxon>
        <taxon>Hypocreomycetidae</taxon>
        <taxon>Hypocreales</taxon>
        <taxon>Cordycipitaceae</taxon>
        <taxon>Lecanicillium</taxon>
    </lineage>
</organism>
<reference evidence="1" key="1">
    <citation type="submission" date="2022-07" db="EMBL/GenBank/DDBJ databases">
        <title>Genome Sequence of Lecanicillium saksenae.</title>
        <authorList>
            <person name="Buettner E."/>
        </authorList>
    </citation>
    <scope>NUCLEOTIDE SEQUENCE</scope>
    <source>
        <strain evidence="1">VT-O1</strain>
    </source>
</reference>